<evidence type="ECO:0000313" key="1">
    <source>
        <dbReference type="EMBL" id="OGE73978.1"/>
    </source>
</evidence>
<evidence type="ECO:0000313" key="2">
    <source>
        <dbReference type="Proteomes" id="UP000177610"/>
    </source>
</evidence>
<organism evidence="1 2">
    <name type="scientific">Candidatus Doudnabacteria bacterium RIFCSPHIGHO2_01_FULL_41_86</name>
    <dbReference type="NCBI Taxonomy" id="1817821"/>
    <lineage>
        <taxon>Bacteria</taxon>
        <taxon>Candidatus Doudnaibacteriota</taxon>
    </lineage>
</organism>
<protein>
    <submittedName>
        <fullName evidence="1">Uncharacterized protein</fullName>
    </submittedName>
</protein>
<gene>
    <name evidence="1" type="ORF">A2717_00380</name>
</gene>
<sequence length="82" mass="9246">MITFPHCHNRKEGRNVTDIRRKNSLFIQGPLILNDSPDAELTAGEWIDILLDEKDNLVAEQVFKAAELLSKLTQKLSTELAA</sequence>
<accession>A0A1F5N8Q6</accession>
<proteinExistence type="predicted"/>
<dbReference type="Proteomes" id="UP000177610">
    <property type="component" value="Unassembled WGS sequence"/>
</dbReference>
<dbReference type="EMBL" id="MFEH01000003">
    <property type="protein sequence ID" value="OGE73978.1"/>
    <property type="molecule type" value="Genomic_DNA"/>
</dbReference>
<dbReference type="STRING" id="1817821.A2717_00380"/>
<name>A0A1F5N8Q6_9BACT</name>
<comment type="caution">
    <text evidence="1">The sequence shown here is derived from an EMBL/GenBank/DDBJ whole genome shotgun (WGS) entry which is preliminary data.</text>
</comment>
<dbReference type="AlphaFoldDB" id="A0A1F5N8Q6"/>
<reference evidence="1 2" key="1">
    <citation type="journal article" date="2016" name="Nat. Commun.">
        <title>Thousands of microbial genomes shed light on interconnected biogeochemical processes in an aquifer system.</title>
        <authorList>
            <person name="Anantharaman K."/>
            <person name="Brown C.T."/>
            <person name="Hug L.A."/>
            <person name="Sharon I."/>
            <person name="Castelle C.J."/>
            <person name="Probst A.J."/>
            <person name="Thomas B.C."/>
            <person name="Singh A."/>
            <person name="Wilkins M.J."/>
            <person name="Karaoz U."/>
            <person name="Brodie E.L."/>
            <person name="Williams K.H."/>
            <person name="Hubbard S.S."/>
            <person name="Banfield J.F."/>
        </authorList>
    </citation>
    <scope>NUCLEOTIDE SEQUENCE [LARGE SCALE GENOMIC DNA]</scope>
</reference>